<proteinExistence type="predicted"/>
<keyword evidence="4" id="KW-1185">Reference proteome</keyword>
<dbReference type="InterPro" id="IPR054277">
    <property type="entry name" value="DUF7008"/>
</dbReference>
<evidence type="ECO:0000313" key="4">
    <source>
        <dbReference type="Proteomes" id="UP000239210"/>
    </source>
</evidence>
<dbReference type="Pfam" id="PF22654">
    <property type="entry name" value="DUF7008"/>
    <property type="match status" value="1"/>
</dbReference>
<evidence type="ECO:0000313" key="3">
    <source>
        <dbReference type="EMBL" id="PRY37176.1"/>
    </source>
</evidence>
<dbReference type="EMBL" id="PVTG01000024">
    <property type="protein sequence ID" value="PRY37176.1"/>
    <property type="molecule type" value="Genomic_DNA"/>
</dbReference>
<evidence type="ECO:0000259" key="2">
    <source>
        <dbReference type="Pfam" id="PF22654"/>
    </source>
</evidence>
<feature type="region of interest" description="Disordered" evidence="1">
    <location>
        <begin position="270"/>
        <end position="292"/>
    </location>
</feature>
<gene>
    <name evidence="3" type="ORF">LY71_12441</name>
</gene>
<dbReference type="AlphaFoldDB" id="A0A2T0SUT4"/>
<dbReference type="NCBIfam" id="NF033451">
    <property type="entry name" value="BREX_2_MTaseX"/>
    <property type="match status" value="1"/>
</dbReference>
<protein>
    <recommendedName>
        <fullName evidence="2">DUF7008 domain-containing protein</fullName>
    </recommendedName>
</protein>
<sequence>MRRRVDLIERDPNIRLLERPENKRRWAADSWEKSQAAALRDWLLNRLEDRRFWLDRQGRPAPRSVAQLADEVARDEDLVSVLALWEGRPDVPVVQSLVKLLAEEAVPFLAAYRYKDSGLRKREAWEETWALQRREDAGEHPAEPIPVPPKYTSADFRKNSYWQARGKLDVPKERFILYPDAGRETDPTPLLGWAGWDHAQQSLALSVIIGAREAEGWADERLVPLVAGLAELQPWVEQWHAEVDPAFGVSLAAFCREQLTARAGQVGRTREQLAAWRPAPPATRGRKPRARS</sequence>
<accession>A0A2T0SUT4</accession>
<reference evidence="3 4" key="1">
    <citation type="submission" date="2018-03" db="EMBL/GenBank/DDBJ databases">
        <title>Genomic Encyclopedia of Archaeal and Bacterial Type Strains, Phase II (KMG-II): from individual species to whole genera.</title>
        <authorList>
            <person name="Goeker M."/>
        </authorList>
    </citation>
    <scope>NUCLEOTIDE SEQUENCE [LARGE SCALE GENOMIC DNA]</scope>
    <source>
        <strain evidence="3 4">DSM 45416</strain>
    </source>
</reference>
<comment type="caution">
    <text evidence="3">The sequence shown here is derived from an EMBL/GenBank/DDBJ whole genome shotgun (WGS) entry which is preliminary data.</text>
</comment>
<organism evidence="3 4">
    <name type="scientific">Geodermatophilus tzadiensis</name>
    <dbReference type="NCBI Taxonomy" id="1137988"/>
    <lineage>
        <taxon>Bacteria</taxon>
        <taxon>Bacillati</taxon>
        <taxon>Actinomycetota</taxon>
        <taxon>Actinomycetes</taxon>
        <taxon>Geodermatophilales</taxon>
        <taxon>Geodermatophilaceae</taxon>
        <taxon>Geodermatophilus</taxon>
    </lineage>
</organism>
<name>A0A2T0SUT4_9ACTN</name>
<evidence type="ECO:0000256" key="1">
    <source>
        <dbReference type="SAM" id="MobiDB-lite"/>
    </source>
</evidence>
<dbReference type="Proteomes" id="UP000239210">
    <property type="component" value="Unassembled WGS sequence"/>
</dbReference>
<feature type="domain" description="DUF7008" evidence="2">
    <location>
        <begin position="2"/>
        <end position="287"/>
    </location>
</feature>